<reference evidence="3" key="1">
    <citation type="journal article" date="2019" name="Int. J. Syst. Evol. Microbiol.">
        <title>The Global Catalogue of Microorganisms (GCM) 10K type strain sequencing project: providing services to taxonomists for standard genome sequencing and annotation.</title>
        <authorList>
            <consortium name="The Broad Institute Genomics Platform"/>
            <consortium name="The Broad Institute Genome Sequencing Center for Infectious Disease"/>
            <person name="Wu L."/>
            <person name="Ma J."/>
        </authorList>
    </citation>
    <scope>NUCLEOTIDE SEQUENCE [LARGE SCALE GENOMIC DNA]</scope>
    <source>
        <strain evidence="3">IBRC-M 10987</strain>
    </source>
</reference>
<keyword evidence="1" id="KW-0812">Transmembrane</keyword>
<dbReference type="EMBL" id="JBHSAM010000020">
    <property type="protein sequence ID" value="MFC4099573.1"/>
    <property type="molecule type" value="Genomic_DNA"/>
</dbReference>
<proteinExistence type="predicted"/>
<dbReference type="RefSeq" id="WP_377718266.1">
    <property type="nucleotide sequence ID" value="NZ_JBHSAM010000020.1"/>
</dbReference>
<keyword evidence="1" id="KW-1133">Transmembrane helix</keyword>
<evidence type="ECO:0000313" key="3">
    <source>
        <dbReference type="Proteomes" id="UP001595715"/>
    </source>
</evidence>
<protein>
    <submittedName>
        <fullName evidence="2">Uncharacterized protein</fullName>
    </submittedName>
</protein>
<organism evidence="2 3">
    <name type="scientific">Paenibacillus xanthanilyticus</name>
    <dbReference type="NCBI Taxonomy" id="1783531"/>
    <lineage>
        <taxon>Bacteria</taxon>
        <taxon>Bacillati</taxon>
        <taxon>Bacillota</taxon>
        <taxon>Bacilli</taxon>
        <taxon>Bacillales</taxon>
        <taxon>Paenibacillaceae</taxon>
        <taxon>Paenibacillus</taxon>
    </lineage>
</organism>
<accession>A0ABV8JZQ3</accession>
<evidence type="ECO:0000313" key="2">
    <source>
        <dbReference type="EMBL" id="MFC4099573.1"/>
    </source>
</evidence>
<keyword evidence="3" id="KW-1185">Reference proteome</keyword>
<keyword evidence="1" id="KW-0472">Membrane</keyword>
<comment type="caution">
    <text evidence="2">The sequence shown here is derived from an EMBL/GenBank/DDBJ whole genome shotgun (WGS) entry which is preliminary data.</text>
</comment>
<evidence type="ECO:0000256" key="1">
    <source>
        <dbReference type="SAM" id="Phobius"/>
    </source>
</evidence>
<feature type="transmembrane region" description="Helical" evidence="1">
    <location>
        <begin position="12"/>
        <end position="32"/>
    </location>
</feature>
<sequence>MKKSAGIAIWRLLWLPCAAALLLWVLLFAAYYGHVAYQKAQAVRHTTVFLQELQQAEFHQAAKHYGEPLDGEGLRLLHEREAFKLADYDHVRAEFDDGCVCVVHAELTFETKAKMVETDAIITLRKGRKPGQVCAITPSALKRGEIPELDAWNRIVCGHDGF</sequence>
<dbReference type="Proteomes" id="UP001595715">
    <property type="component" value="Unassembled WGS sequence"/>
</dbReference>
<gene>
    <name evidence="2" type="ORF">ACFOZ8_07885</name>
</gene>
<name>A0ABV8JZQ3_9BACL</name>